<dbReference type="SMART" id="SM00034">
    <property type="entry name" value="CLECT"/>
    <property type="match status" value="1"/>
</dbReference>
<feature type="chain" id="PRO_5035886522" description="C-type lectin domain-containing protein" evidence="6">
    <location>
        <begin position="18"/>
        <end position="287"/>
    </location>
</feature>
<dbReference type="PROSITE" id="PS50041">
    <property type="entry name" value="C_TYPE_LECTIN_2"/>
    <property type="match status" value="1"/>
</dbReference>
<dbReference type="PANTHER" id="PTHR22799:SF1">
    <property type="entry name" value="C-TYPE LECTIN DOMAIN FAMILY 11 MEMBER A"/>
    <property type="match status" value="1"/>
</dbReference>
<reference evidence="8 9" key="1">
    <citation type="submission" date="2020-04" db="EMBL/GenBank/DDBJ databases">
        <authorList>
            <person name="Alioto T."/>
            <person name="Alioto T."/>
            <person name="Gomez Garrido J."/>
        </authorList>
    </citation>
    <scope>NUCLEOTIDE SEQUENCE [LARGE SCALE GENOMIC DNA]</scope>
</reference>
<dbReference type="CDD" id="cd00037">
    <property type="entry name" value="CLECT"/>
    <property type="match status" value="1"/>
</dbReference>
<dbReference type="Proteomes" id="UP000494165">
    <property type="component" value="Unassembled WGS sequence"/>
</dbReference>
<dbReference type="InterPro" id="IPR001304">
    <property type="entry name" value="C-type_lectin-like"/>
</dbReference>
<dbReference type="EMBL" id="CADEPI010000131">
    <property type="protein sequence ID" value="CAB3376696.1"/>
    <property type="molecule type" value="Genomic_DNA"/>
</dbReference>
<dbReference type="InterPro" id="IPR051663">
    <property type="entry name" value="CLec_Tetranectin-domain"/>
</dbReference>
<evidence type="ECO:0000313" key="9">
    <source>
        <dbReference type="Proteomes" id="UP000494165"/>
    </source>
</evidence>
<sequence length="287" mass="31809">MKFALLLFLIYFKNVQGIDGEDEGDTCILSFSLCSKLDKKLKDLGVEAARGHQDILAKLDGVQLHDNGPSNVQCDGAAIQSEISRVLQSSFERFERNVLSELRREVEEAAASQVQSVSRRLADLERTVREIKSNKPVVQAQQIAKETVVDDYCAKAGKIGLLNVNGKKTYISQNPETWQDAKTKCETSGMTLAVTKTLAQVEALWKAFQESSKQEGFGIWVAASNLGKTDRNAYYWPDGRSVDTNLWGNGQPNNGLNACGNLYGPRLYDLPCSSKVYYACHLLKDCN</sequence>
<dbReference type="Pfam" id="PF00059">
    <property type="entry name" value="Lectin_C"/>
    <property type="match status" value="1"/>
</dbReference>
<evidence type="ECO:0000256" key="5">
    <source>
        <dbReference type="SAM" id="Coils"/>
    </source>
</evidence>
<evidence type="ECO:0000313" key="8">
    <source>
        <dbReference type="EMBL" id="CAB3376696.1"/>
    </source>
</evidence>
<keyword evidence="9" id="KW-1185">Reference proteome</keyword>
<feature type="domain" description="C-type lectin" evidence="7">
    <location>
        <begin position="164"/>
        <end position="281"/>
    </location>
</feature>
<comment type="caution">
    <text evidence="8">The sequence shown here is derived from an EMBL/GenBank/DDBJ whole genome shotgun (WGS) entry which is preliminary data.</text>
</comment>
<dbReference type="GO" id="GO:0008083">
    <property type="term" value="F:growth factor activity"/>
    <property type="evidence" value="ECO:0007669"/>
    <property type="project" value="TreeGrafter"/>
</dbReference>
<evidence type="ECO:0000256" key="2">
    <source>
        <dbReference type="ARBA" id="ARBA00022525"/>
    </source>
</evidence>
<dbReference type="InterPro" id="IPR016187">
    <property type="entry name" value="CTDL_fold"/>
</dbReference>
<dbReference type="GO" id="GO:0030246">
    <property type="term" value="F:carbohydrate binding"/>
    <property type="evidence" value="ECO:0007669"/>
    <property type="project" value="UniProtKB-KW"/>
</dbReference>
<dbReference type="InterPro" id="IPR016186">
    <property type="entry name" value="C-type_lectin-like/link_sf"/>
</dbReference>
<feature type="signal peptide" evidence="6">
    <location>
        <begin position="1"/>
        <end position="17"/>
    </location>
</feature>
<evidence type="ECO:0000256" key="4">
    <source>
        <dbReference type="ARBA" id="ARBA00022734"/>
    </source>
</evidence>
<dbReference type="PANTHER" id="PTHR22799">
    <property type="entry name" value="TETRANECTIN-RELATED"/>
    <property type="match status" value="1"/>
</dbReference>
<name>A0A8S1D3L1_9INSE</name>
<evidence type="ECO:0000256" key="3">
    <source>
        <dbReference type="ARBA" id="ARBA00022729"/>
    </source>
</evidence>
<feature type="coiled-coil region" evidence="5">
    <location>
        <begin position="107"/>
        <end position="134"/>
    </location>
</feature>
<keyword evidence="2" id="KW-0964">Secreted</keyword>
<gene>
    <name evidence="8" type="ORF">CLODIP_2_CD05112</name>
</gene>
<keyword evidence="5" id="KW-0175">Coiled coil</keyword>
<evidence type="ECO:0000259" key="7">
    <source>
        <dbReference type="PROSITE" id="PS50041"/>
    </source>
</evidence>
<keyword evidence="4" id="KW-0430">Lectin</keyword>
<dbReference type="Gene3D" id="3.10.100.10">
    <property type="entry name" value="Mannose-Binding Protein A, subunit A"/>
    <property type="match status" value="1"/>
</dbReference>
<organism evidence="8 9">
    <name type="scientific">Cloeon dipterum</name>
    <dbReference type="NCBI Taxonomy" id="197152"/>
    <lineage>
        <taxon>Eukaryota</taxon>
        <taxon>Metazoa</taxon>
        <taxon>Ecdysozoa</taxon>
        <taxon>Arthropoda</taxon>
        <taxon>Hexapoda</taxon>
        <taxon>Insecta</taxon>
        <taxon>Pterygota</taxon>
        <taxon>Palaeoptera</taxon>
        <taxon>Ephemeroptera</taxon>
        <taxon>Pisciforma</taxon>
        <taxon>Baetidae</taxon>
        <taxon>Cloeon</taxon>
    </lineage>
</organism>
<protein>
    <recommendedName>
        <fullName evidence="7">C-type lectin domain-containing protein</fullName>
    </recommendedName>
</protein>
<proteinExistence type="predicted"/>
<evidence type="ECO:0000256" key="1">
    <source>
        <dbReference type="ARBA" id="ARBA00004613"/>
    </source>
</evidence>
<dbReference type="AlphaFoldDB" id="A0A8S1D3L1"/>
<keyword evidence="3 6" id="KW-0732">Signal</keyword>
<evidence type="ECO:0000256" key="6">
    <source>
        <dbReference type="SAM" id="SignalP"/>
    </source>
</evidence>
<comment type="subcellular location">
    <subcellularLocation>
        <location evidence="1">Secreted</location>
    </subcellularLocation>
</comment>
<dbReference type="OrthoDB" id="5969141at2759"/>
<dbReference type="GO" id="GO:0005615">
    <property type="term" value="C:extracellular space"/>
    <property type="evidence" value="ECO:0007669"/>
    <property type="project" value="TreeGrafter"/>
</dbReference>
<accession>A0A8S1D3L1</accession>
<dbReference type="SUPFAM" id="SSF56436">
    <property type="entry name" value="C-type lectin-like"/>
    <property type="match status" value="1"/>
</dbReference>